<proteinExistence type="predicted"/>
<evidence type="ECO:0000313" key="1">
    <source>
        <dbReference type="EMBL" id="BAY54384.1"/>
    </source>
</evidence>
<dbReference type="Proteomes" id="UP000217895">
    <property type="component" value="Chromosome"/>
</dbReference>
<name>A0A1Z4JC77_LEPBY</name>
<dbReference type="EMBL" id="AP018203">
    <property type="protein sequence ID" value="BAY54384.1"/>
    <property type="molecule type" value="Genomic_DNA"/>
</dbReference>
<accession>A0A1Z4JC77</accession>
<protein>
    <submittedName>
        <fullName evidence="1">Uncharacterized protein</fullName>
    </submittedName>
</protein>
<keyword evidence="2" id="KW-1185">Reference proteome</keyword>
<dbReference type="AlphaFoldDB" id="A0A1Z4JC77"/>
<organism evidence="1 2">
    <name type="scientific">Leptolyngbya boryana NIES-2135</name>
    <dbReference type="NCBI Taxonomy" id="1973484"/>
    <lineage>
        <taxon>Bacteria</taxon>
        <taxon>Bacillati</taxon>
        <taxon>Cyanobacteriota</taxon>
        <taxon>Cyanophyceae</taxon>
        <taxon>Leptolyngbyales</taxon>
        <taxon>Leptolyngbyaceae</taxon>
        <taxon>Leptolyngbya group</taxon>
        <taxon>Leptolyngbya</taxon>
    </lineage>
</organism>
<reference evidence="1 2" key="1">
    <citation type="submission" date="2017-06" db="EMBL/GenBank/DDBJ databases">
        <title>Genome sequencing of cyanobaciteial culture collection at National Institute for Environmental Studies (NIES).</title>
        <authorList>
            <person name="Hirose Y."/>
            <person name="Shimura Y."/>
            <person name="Fujisawa T."/>
            <person name="Nakamura Y."/>
            <person name="Kawachi M."/>
        </authorList>
    </citation>
    <scope>NUCLEOTIDE SEQUENCE [LARGE SCALE GENOMIC DNA]</scope>
    <source>
        <strain evidence="1 2">NIES-2135</strain>
    </source>
</reference>
<sequence>MNTFVPIGRFFSLRDGRVGQYLSSRVLVVRTPFRRSLSLCYFGFDKLNQAQKFAQSLASSGYRFSVQKSQVLTQFPFEIKLIGDTEIAKRLAYWDRKDQKQLPELRRKILAA</sequence>
<evidence type="ECO:0000313" key="2">
    <source>
        <dbReference type="Proteomes" id="UP000217895"/>
    </source>
</evidence>
<gene>
    <name evidence="1" type="ORF">NIES2135_12010</name>
</gene>